<organism evidence="2 3">
    <name type="scientific">Phialocephala subalpina</name>
    <dbReference type="NCBI Taxonomy" id="576137"/>
    <lineage>
        <taxon>Eukaryota</taxon>
        <taxon>Fungi</taxon>
        <taxon>Dikarya</taxon>
        <taxon>Ascomycota</taxon>
        <taxon>Pezizomycotina</taxon>
        <taxon>Leotiomycetes</taxon>
        <taxon>Helotiales</taxon>
        <taxon>Mollisiaceae</taxon>
        <taxon>Phialocephala</taxon>
        <taxon>Phialocephala fortinii species complex</taxon>
    </lineage>
</organism>
<feature type="transmembrane region" description="Helical" evidence="1">
    <location>
        <begin position="363"/>
        <end position="385"/>
    </location>
</feature>
<name>A0A1L7XMM9_9HELO</name>
<keyword evidence="1" id="KW-0472">Membrane</keyword>
<reference evidence="2 3" key="1">
    <citation type="submission" date="2016-03" db="EMBL/GenBank/DDBJ databases">
        <authorList>
            <person name="Ploux O."/>
        </authorList>
    </citation>
    <scope>NUCLEOTIDE SEQUENCE [LARGE SCALE GENOMIC DNA]</scope>
    <source>
        <strain evidence="2 3">UAMH 11012</strain>
    </source>
</reference>
<keyword evidence="1" id="KW-0812">Transmembrane</keyword>
<dbReference type="EMBL" id="FJOG01000036">
    <property type="protein sequence ID" value="CZR66283.1"/>
    <property type="molecule type" value="Genomic_DNA"/>
</dbReference>
<dbReference type="STRING" id="576137.A0A1L7XMM9"/>
<gene>
    <name evidence="2" type="ORF">PAC_16184</name>
</gene>
<evidence type="ECO:0000313" key="2">
    <source>
        <dbReference type="EMBL" id="CZR66283.1"/>
    </source>
</evidence>
<dbReference type="Gene3D" id="1.20.58.340">
    <property type="entry name" value="Magnesium transport protein CorA, transmembrane region"/>
    <property type="match status" value="1"/>
</dbReference>
<dbReference type="Proteomes" id="UP000184330">
    <property type="component" value="Unassembled WGS sequence"/>
</dbReference>
<accession>A0A1L7XMM9</accession>
<keyword evidence="3" id="KW-1185">Reference proteome</keyword>
<evidence type="ECO:0000256" key="1">
    <source>
        <dbReference type="SAM" id="Phobius"/>
    </source>
</evidence>
<feature type="transmembrane region" description="Helical" evidence="1">
    <location>
        <begin position="397"/>
        <end position="417"/>
    </location>
</feature>
<keyword evidence="1" id="KW-1133">Transmembrane helix</keyword>
<dbReference type="AlphaFoldDB" id="A0A1L7XMM9"/>
<protein>
    <submittedName>
        <fullName evidence="2">Uncharacterized protein</fullName>
    </submittedName>
</protein>
<dbReference type="OrthoDB" id="2830640at2759"/>
<sequence length="457" mass="51903">MDGLRKQALERFLRDEKFKGQTLPRVSQHVPLITVSKFQTVTTLSQSRISSADIHKEVNESIGPLGRETLEASLRITRVDRDFDRTLLVTQEAFMDLFNACNLDHYWLHMLRCAIYGFYQRDQPLVPPLQGSLYSFYVHTTSYSILWSYNTHTSSTRAIIITRGCDRLKDRDAIFYQFLQSLDRHKVLINEPLFLSFLVGVDLVEWIDDNISEELISIRNIEAGTGHSVWVYPGETYQSPNAEELAEMSKHLGASCLGLANVIRHVSIAKKLLKELVKRKDPSRDTTAGSAKAESHSSVETIADAAVMLHAQNGSAEQQAVYLQERARTQQSIIFCLLSREDANASKQLAEAAMKDSYSMKAIAIMTMLFLPATFFAALFALPLFDWEHSPIVKPRFKIYLAFTLPCTCLVWLIWYAMAYRKSLRIVVGTETRRGTSDRKQAMITIASSSKHRLGNY</sequence>
<evidence type="ECO:0000313" key="3">
    <source>
        <dbReference type="Proteomes" id="UP000184330"/>
    </source>
</evidence>
<proteinExistence type="predicted"/>